<keyword evidence="3" id="KW-1185">Reference proteome</keyword>
<name>A0A3N2PNY1_SODAK</name>
<evidence type="ECO:0000313" key="2">
    <source>
        <dbReference type="EMBL" id="ROT36228.1"/>
    </source>
</evidence>
<protein>
    <recommendedName>
        <fullName evidence="4">Secreted protein</fullName>
    </recommendedName>
</protein>
<feature type="chain" id="PRO_5018249776" description="Secreted protein" evidence="1">
    <location>
        <begin position="23"/>
        <end position="71"/>
    </location>
</feature>
<accession>A0A3N2PNY1</accession>
<proteinExistence type="predicted"/>
<keyword evidence="1" id="KW-0732">Signal</keyword>
<feature type="signal peptide" evidence="1">
    <location>
        <begin position="1"/>
        <end position="22"/>
    </location>
</feature>
<reference evidence="2 3" key="1">
    <citation type="journal article" date="2018" name="Mol. Ecol.">
        <title>The obligate alkalophilic soda-lake fungus Sodiomyces alkalinus has shifted to a protein diet.</title>
        <authorList>
            <person name="Grum-Grzhimaylo A.A."/>
            <person name="Falkoski D.L."/>
            <person name="van den Heuvel J."/>
            <person name="Valero-Jimenez C.A."/>
            <person name="Min B."/>
            <person name="Choi I.G."/>
            <person name="Lipzen A."/>
            <person name="Daum C.G."/>
            <person name="Aanen D.K."/>
            <person name="Tsang A."/>
            <person name="Henrissat B."/>
            <person name="Bilanenko E.N."/>
            <person name="de Vries R.P."/>
            <person name="van Kan J.A.L."/>
            <person name="Grigoriev I.V."/>
            <person name="Debets A.J.M."/>
        </authorList>
    </citation>
    <scope>NUCLEOTIDE SEQUENCE [LARGE SCALE GENOMIC DNA]</scope>
    <source>
        <strain evidence="2 3">F11</strain>
    </source>
</reference>
<evidence type="ECO:0000313" key="3">
    <source>
        <dbReference type="Proteomes" id="UP000272025"/>
    </source>
</evidence>
<gene>
    <name evidence="2" type="ORF">SODALDRAFT_335303</name>
</gene>
<evidence type="ECO:0008006" key="4">
    <source>
        <dbReference type="Google" id="ProtNLM"/>
    </source>
</evidence>
<dbReference type="GeneID" id="39580899"/>
<dbReference type="AlphaFoldDB" id="A0A3N2PNY1"/>
<dbReference type="Proteomes" id="UP000272025">
    <property type="component" value="Unassembled WGS sequence"/>
</dbReference>
<organism evidence="2 3">
    <name type="scientific">Sodiomyces alkalinus (strain CBS 110278 / VKM F-3762 / F11)</name>
    <name type="common">Alkaliphilic filamentous fungus</name>
    <dbReference type="NCBI Taxonomy" id="1314773"/>
    <lineage>
        <taxon>Eukaryota</taxon>
        <taxon>Fungi</taxon>
        <taxon>Dikarya</taxon>
        <taxon>Ascomycota</taxon>
        <taxon>Pezizomycotina</taxon>
        <taxon>Sordariomycetes</taxon>
        <taxon>Hypocreomycetidae</taxon>
        <taxon>Glomerellales</taxon>
        <taxon>Plectosphaerellaceae</taxon>
        <taxon>Sodiomyces</taxon>
    </lineage>
</organism>
<dbReference type="EMBL" id="ML119059">
    <property type="protein sequence ID" value="ROT36228.1"/>
    <property type="molecule type" value="Genomic_DNA"/>
</dbReference>
<dbReference type="RefSeq" id="XP_028464034.1">
    <property type="nucleotide sequence ID" value="XM_028612421.1"/>
</dbReference>
<sequence>MSYLAPGLLGCFYFLVTSLLVARHPVTNTRHQQCGHTAWGKGWATPARPFELSACVWGTGKHFLWERGEGN</sequence>
<evidence type="ECO:0000256" key="1">
    <source>
        <dbReference type="SAM" id="SignalP"/>
    </source>
</evidence>